<dbReference type="AlphaFoldDB" id="A0A8J9YG75"/>
<protein>
    <submittedName>
        <fullName evidence="1">Uncharacterized protein</fullName>
    </submittedName>
</protein>
<evidence type="ECO:0000313" key="1">
    <source>
        <dbReference type="EMBL" id="CAH0729659.1"/>
    </source>
</evidence>
<name>A0A8J9YG75_9NEOP</name>
<evidence type="ECO:0000313" key="2">
    <source>
        <dbReference type="Proteomes" id="UP000838878"/>
    </source>
</evidence>
<sequence>MTNERKPGGTYCFPLEELKSLVSPVINNRSQTVLGTGADHSDKLMIHSCADDMYVDIAETRNHCNDEDAPIQLDEGVRMSGEAV</sequence>
<dbReference type="Proteomes" id="UP000838878">
    <property type="component" value="Chromosome 8"/>
</dbReference>
<reference evidence="1" key="1">
    <citation type="submission" date="2021-12" db="EMBL/GenBank/DDBJ databases">
        <authorList>
            <person name="Martin H S."/>
        </authorList>
    </citation>
    <scope>NUCLEOTIDE SEQUENCE</scope>
</reference>
<gene>
    <name evidence="1" type="ORF">BINO364_LOCUS14720</name>
</gene>
<proteinExistence type="predicted"/>
<dbReference type="EMBL" id="OV170228">
    <property type="protein sequence ID" value="CAH0729659.1"/>
    <property type="molecule type" value="Genomic_DNA"/>
</dbReference>
<organism evidence="1 2">
    <name type="scientific">Brenthis ino</name>
    <name type="common">lesser marbled fritillary</name>
    <dbReference type="NCBI Taxonomy" id="405034"/>
    <lineage>
        <taxon>Eukaryota</taxon>
        <taxon>Metazoa</taxon>
        <taxon>Ecdysozoa</taxon>
        <taxon>Arthropoda</taxon>
        <taxon>Hexapoda</taxon>
        <taxon>Insecta</taxon>
        <taxon>Pterygota</taxon>
        <taxon>Neoptera</taxon>
        <taxon>Endopterygota</taxon>
        <taxon>Lepidoptera</taxon>
        <taxon>Glossata</taxon>
        <taxon>Ditrysia</taxon>
        <taxon>Papilionoidea</taxon>
        <taxon>Nymphalidae</taxon>
        <taxon>Heliconiinae</taxon>
        <taxon>Argynnini</taxon>
        <taxon>Brenthis</taxon>
    </lineage>
</organism>
<accession>A0A8J9YG75</accession>
<feature type="non-terminal residue" evidence="1">
    <location>
        <position position="84"/>
    </location>
</feature>
<keyword evidence="2" id="KW-1185">Reference proteome</keyword>